<feature type="signal peptide" evidence="3">
    <location>
        <begin position="1"/>
        <end position="44"/>
    </location>
</feature>
<evidence type="ECO:0000259" key="6">
    <source>
        <dbReference type="Pfam" id="PF03330"/>
    </source>
</evidence>
<name>A0ABW8A228_9ACTN</name>
<feature type="region of interest" description="Disordered" evidence="5">
    <location>
        <begin position="49"/>
        <end position="145"/>
    </location>
</feature>
<dbReference type="RefSeq" id="WP_397020201.1">
    <property type="nucleotide sequence ID" value="NZ_JBITMB010000002.1"/>
</dbReference>
<keyword evidence="2 3" id="KW-0961">Cell wall biogenesis/degradation</keyword>
<dbReference type="PANTHER" id="PTHR34183:SF8">
    <property type="entry name" value="ENDOLYTIC PEPTIDOGLYCAN TRANSGLYCOSYLASE RLPA-RELATED"/>
    <property type="match status" value="1"/>
</dbReference>
<reference evidence="7 8" key="1">
    <citation type="submission" date="2024-10" db="EMBL/GenBank/DDBJ databases">
        <title>The Natural Products Discovery Center: Release of the First 8490 Sequenced Strains for Exploring Actinobacteria Biosynthetic Diversity.</title>
        <authorList>
            <person name="Kalkreuter E."/>
            <person name="Kautsar S.A."/>
            <person name="Yang D."/>
            <person name="Bader C.D."/>
            <person name="Teijaro C.N."/>
            <person name="Fluegel L."/>
            <person name="Davis C.M."/>
            <person name="Simpson J.R."/>
            <person name="Lauterbach L."/>
            <person name="Steele A.D."/>
            <person name="Gui C."/>
            <person name="Meng S."/>
            <person name="Li G."/>
            <person name="Viehrig K."/>
            <person name="Ye F."/>
            <person name="Su P."/>
            <person name="Kiefer A.F."/>
            <person name="Nichols A."/>
            <person name="Cepeda A.J."/>
            <person name="Yan W."/>
            <person name="Fan B."/>
            <person name="Jiang Y."/>
            <person name="Adhikari A."/>
            <person name="Zheng C.-J."/>
            <person name="Schuster L."/>
            <person name="Cowan T.M."/>
            <person name="Smanski M.J."/>
            <person name="Chevrette M.G."/>
            <person name="De Carvalho L.P.S."/>
            <person name="Shen B."/>
        </authorList>
    </citation>
    <scope>NUCLEOTIDE SEQUENCE [LARGE SCALE GENOMIC DNA]</scope>
    <source>
        <strain evidence="7 8">NPDC049503</strain>
    </source>
</reference>
<dbReference type="InterPro" id="IPR009009">
    <property type="entry name" value="RlpA-like_DPBB"/>
</dbReference>
<gene>
    <name evidence="3" type="primary">rlpA</name>
    <name evidence="7" type="ORF">ACIBP5_10965</name>
</gene>
<feature type="compositionally biased region" description="Polar residues" evidence="5">
    <location>
        <begin position="49"/>
        <end position="69"/>
    </location>
</feature>
<keyword evidence="3" id="KW-0732">Signal</keyword>
<comment type="caution">
    <text evidence="7">The sequence shown here is derived from an EMBL/GenBank/DDBJ whole genome shotgun (WGS) entry which is preliminary data.</text>
</comment>
<evidence type="ECO:0000256" key="3">
    <source>
        <dbReference type="HAMAP-Rule" id="MF_02071"/>
    </source>
</evidence>
<evidence type="ECO:0000256" key="1">
    <source>
        <dbReference type="ARBA" id="ARBA00023239"/>
    </source>
</evidence>
<feature type="domain" description="RlpA-like protein double-psi beta-barrel" evidence="6">
    <location>
        <begin position="154"/>
        <end position="236"/>
    </location>
</feature>
<comment type="similarity">
    <text evidence="3 4">Belongs to the RlpA family.</text>
</comment>
<dbReference type="Gene3D" id="2.40.40.10">
    <property type="entry name" value="RlpA-like domain"/>
    <property type="match status" value="1"/>
</dbReference>
<evidence type="ECO:0000256" key="5">
    <source>
        <dbReference type="SAM" id="MobiDB-lite"/>
    </source>
</evidence>
<evidence type="ECO:0000256" key="2">
    <source>
        <dbReference type="ARBA" id="ARBA00023316"/>
    </source>
</evidence>
<evidence type="ECO:0000313" key="8">
    <source>
        <dbReference type="Proteomes" id="UP001612928"/>
    </source>
</evidence>
<feature type="region of interest" description="Disordered" evidence="5">
    <location>
        <begin position="1"/>
        <end position="25"/>
    </location>
</feature>
<accession>A0ABW8A228</accession>
<proteinExistence type="inferred from homology"/>
<evidence type="ECO:0000256" key="4">
    <source>
        <dbReference type="RuleBase" id="RU003495"/>
    </source>
</evidence>
<comment type="function">
    <text evidence="3">Lytic transglycosylase with a strong preference for naked glycan strands that lack stem peptides.</text>
</comment>
<evidence type="ECO:0000313" key="7">
    <source>
        <dbReference type="EMBL" id="MFI7440473.1"/>
    </source>
</evidence>
<dbReference type="InterPro" id="IPR034718">
    <property type="entry name" value="RlpA"/>
</dbReference>
<dbReference type="SUPFAM" id="SSF50685">
    <property type="entry name" value="Barwin-like endoglucanases"/>
    <property type="match status" value="1"/>
</dbReference>
<dbReference type="CDD" id="cd22268">
    <property type="entry name" value="DPBB_RlpA-like"/>
    <property type="match status" value="1"/>
</dbReference>
<dbReference type="InterPro" id="IPR036908">
    <property type="entry name" value="RlpA-like_sf"/>
</dbReference>
<dbReference type="EC" id="4.2.2.-" evidence="3"/>
<dbReference type="HAMAP" id="MF_02071">
    <property type="entry name" value="RlpA"/>
    <property type="match status" value="1"/>
</dbReference>
<dbReference type="InterPro" id="IPR012997">
    <property type="entry name" value="RplA"/>
</dbReference>
<dbReference type="PANTHER" id="PTHR34183">
    <property type="entry name" value="ENDOLYTIC PEPTIDOGLYCAN TRANSGLYCOSYLASE RLPA"/>
    <property type="match status" value="1"/>
</dbReference>
<keyword evidence="1 3" id="KW-0456">Lyase</keyword>
<dbReference type="EMBL" id="JBITMB010000002">
    <property type="protein sequence ID" value="MFI7440473.1"/>
    <property type="molecule type" value="Genomic_DNA"/>
</dbReference>
<dbReference type="NCBIfam" id="TIGR00413">
    <property type="entry name" value="rlpA"/>
    <property type="match status" value="1"/>
</dbReference>
<dbReference type="Proteomes" id="UP001612928">
    <property type="component" value="Unassembled WGS sequence"/>
</dbReference>
<feature type="chain" id="PRO_5044942719" description="Probable endolytic peptidoglycan transglycosylase RlpA" evidence="3">
    <location>
        <begin position="45"/>
        <end position="241"/>
    </location>
</feature>
<sequence length="241" mass="24320" precursor="true">MGQHSRTETSTQSHPARATAPGRRRWAAVAAGAAVIAASTTAWAAVGNDDTSTATNAAGLSPLGQSPETSARSSQPPASPASGSSAKVTPPATAPTEAPSSDGARPARLSANATRALSGSAPRTGAEGKRETAKTGKQAAKARTRVLSRGSCGASYYNEGQMTANGERFNPSALTAAHKTLPFGSKVRVTNPANGDSVTVRINDRGPFVGGRCLDLSEAAFASIGNTGAGVMTVKYEVLAR</sequence>
<keyword evidence="8" id="KW-1185">Reference proteome</keyword>
<dbReference type="Pfam" id="PF03330">
    <property type="entry name" value="DPBB_1"/>
    <property type="match status" value="1"/>
</dbReference>
<organism evidence="7 8">
    <name type="scientific">Nonomuraea indica</name>
    <dbReference type="NCBI Taxonomy" id="1581193"/>
    <lineage>
        <taxon>Bacteria</taxon>
        <taxon>Bacillati</taxon>
        <taxon>Actinomycetota</taxon>
        <taxon>Actinomycetes</taxon>
        <taxon>Streptosporangiales</taxon>
        <taxon>Streptosporangiaceae</taxon>
        <taxon>Nonomuraea</taxon>
    </lineage>
</organism>
<protein>
    <recommendedName>
        <fullName evidence="3">Probable endolytic peptidoglycan transglycosylase RlpA</fullName>
        <ecNumber evidence="3">4.2.2.-</ecNumber>
    </recommendedName>
</protein>
<feature type="compositionally biased region" description="Low complexity" evidence="5">
    <location>
        <begin position="70"/>
        <end position="101"/>
    </location>
</feature>